<dbReference type="InterPro" id="IPR027887">
    <property type="entry name" value="DUF4464"/>
</dbReference>
<dbReference type="EMBL" id="OV121135">
    <property type="protein sequence ID" value="CAH0554484.1"/>
    <property type="molecule type" value="Genomic_DNA"/>
</dbReference>
<dbReference type="OrthoDB" id="2136125at2759"/>
<keyword evidence="8" id="KW-1185">Reference proteome</keyword>
<dbReference type="Pfam" id="PF14713">
    <property type="entry name" value="DUF4464"/>
    <property type="match status" value="1"/>
</dbReference>
<evidence type="ECO:0000313" key="7">
    <source>
        <dbReference type="EMBL" id="CAH0554484.1"/>
    </source>
</evidence>
<sequence length="233" mass="27012">MQALSSTPQIEADRRLLNFKDYEDYLDSLVTPMDKCYLRSTIVSRNIAELGYRSSGLTLSREQFKKRVAAVIMFLSPPYKPYELCSEGLKGGDPIMTELALRERPNRVGILSTIIFLRMVTKTGREISGYIDYHHRLTTTDFKPFFKSGKKIYPKPTDLGFYHWGKKVLVNDSLNYKALMDPSKGLIFQNRFDRKIIIVDPDSDPGSNTKKKRIFSKMYEHVVLFDHVVRQRI</sequence>
<evidence type="ECO:0000256" key="2">
    <source>
        <dbReference type="ARBA" id="ARBA00004123"/>
    </source>
</evidence>
<dbReference type="GO" id="GO:0005737">
    <property type="term" value="C:cytoplasm"/>
    <property type="evidence" value="ECO:0007669"/>
    <property type="project" value="UniProtKB-SubCell"/>
</dbReference>
<accession>A0A9P0B513</accession>
<evidence type="ECO:0000256" key="1">
    <source>
        <dbReference type="ARBA" id="ARBA00003056"/>
    </source>
</evidence>
<protein>
    <recommendedName>
        <fullName evidence="4">Cilia- and flagella-associated protein 299</fullName>
    </recommendedName>
</protein>
<keyword evidence="6" id="KW-0539">Nucleus</keyword>
<comment type="subcellular location">
    <subcellularLocation>
        <location evidence="3">Cytoplasm</location>
    </subcellularLocation>
    <subcellularLocation>
        <location evidence="2">Nucleus</location>
    </subcellularLocation>
</comment>
<evidence type="ECO:0000256" key="5">
    <source>
        <dbReference type="ARBA" id="ARBA00022490"/>
    </source>
</evidence>
<dbReference type="AlphaFoldDB" id="A0A9P0B513"/>
<proteinExistence type="predicted"/>
<dbReference type="PANTHER" id="PTHR33588:SF1">
    <property type="entry name" value="CILIA- AND FLAGELLA-ASSOCIATED PROTEIN 299"/>
    <property type="match status" value="1"/>
</dbReference>
<dbReference type="GO" id="GO:0005634">
    <property type="term" value="C:nucleus"/>
    <property type="evidence" value="ECO:0007669"/>
    <property type="project" value="UniProtKB-SubCell"/>
</dbReference>
<comment type="function">
    <text evidence="1">May be involved in spermatogenesis.</text>
</comment>
<evidence type="ECO:0000256" key="6">
    <source>
        <dbReference type="ARBA" id="ARBA00023242"/>
    </source>
</evidence>
<organism evidence="7 8">
    <name type="scientific">Brassicogethes aeneus</name>
    <name type="common">Rape pollen beetle</name>
    <name type="synonym">Meligethes aeneus</name>
    <dbReference type="NCBI Taxonomy" id="1431903"/>
    <lineage>
        <taxon>Eukaryota</taxon>
        <taxon>Metazoa</taxon>
        <taxon>Ecdysozoa</taxon>
        <taxon>Arthropoda</taxon>
        <taxon>Hexapoda</taxon>
        <taxon>Insecta</taxon>
        <taxon>Pterygota</taxon>
        <taxon>Neoptera</taxon>
        <taxon>Endopterygota</taxon>
        <taxon>Coleoptera</taxon>
        <taxon>Polyphaga</taxon>
        <taxon>Cucujiformia</taxon>
        <taxon>Nitidulidae</taxon>
        <taxon>Meligethinae</taxon>
        <taxon>Brassicogethes</taxon>
    </lineage>
</organism>
<gene>
    <name evidence="7" type="ORF">MELIAE_LOCUS6067</name>
</gene>
<evidence type="ECO:0000313" key="8">
    <source>
        <dbReference type="Proteomes" id="UP001154078"/>
    </source>
</evidence>
<dbReference type="Proteomes" id="UP001154078">
    <property type="component" value="Chromosome 4"/>
</dbReference>
<evidence type="ECO:0000256" key="4">
    <source>
        <dbReference type="ARBA" id="ARBA00021436"/>
    </source>
</evidence>
<evidence type="ECO:0000256" key="3">
    <source>
        <dbReference type="ARBA" id="ARBA00004496"/>
    </source>
</evidence>
<dbReference type="PANTHER" id="PTHR33588">
    <property type="entry name" value="CILIA- AND FLAGELLA-ASSOCIATED PROTEIN 299"/>
    <property type="match status" value="1"/>
</dbReference>
<keyword evidence="5" id="KW-0963">Cytoplasm</keyword>
<reference evidence="7" key="1">
    <citation type="submission" date="2021-12" db="EMBL/GenBank/DDBJ databases">
        <authorList>
            <person name="King R."/>
        </authorList>
    </citation>
    <scope>NUCLEOTIDE SEQUENCE</scope>
</reference>
<name>A0A9P0B513_BRAAE</name>